<name>A0A069RBK5_PEPLI</name>
<evidence type="ECO:0000313" key="2">
    <source>
        <dbReference type="Proteomes" id="UP000027946"/>
    </source>
</evidence>
<accession>A0A069RBK5</accession>
<keyword evidence="2" id="KW-1185">Reference proteome</keyword>
<protein>
    <submittedName>
        <fullName evidence="1">Uncharacterized protein</fullName>
    </submittedName>
</protein>
<comment type="caution">
    <text evidence="1">The sequence shown here is derived from an EMBL/GenBank/DDBJ whole genome shotgun (WGS) entry which is preliminary data.</text>
</comment>
<dbReference type="SUPFAM" id="SSF117856">
    <property type="entry name" value="AF0104/ALDC/Ptd012-like"/>
    <property type="match status" value="1"/>
</dbReference>
<reference evidence="1 2" key="1">
    <citation type="submission" date="2014-03" db="EMBL/GenBank/DDBJ databases">
        <title>Genome sequence of Clostridium litorale W6, DSM 5388.</title>
        <authorList>
            <person name="Poehlein A."/>
            <person name="Jagirdar A."/>
            <person name="Khonsari B."/>
            <person name="Chibani C.M."/>
            <person name="Gutierrez Gutierrez D.A."/>
            <person name="Davydova E."/>
            <person name="Alghaithi H.S."/>
            <person name="Nair K.P."/>
            <person name="Dhamotharan K."/>
            <person name="Chandran L."/>
            <person name="G W."/>
            <person name="Daniel R."/>
        </authorList>
    </citation>
    <scope>NUCLEOTIDE SEQUENCE [LARGE SCALE GENOMIC DNA]</scope>
    <source>
        <strain evidence="1 2">W6</strain>
    </source>
</reference>
<gene>
    <name evidence="1" type="ORF">CLIT_23c04010</name>
</gene>
<dbReference type="AlphaFoldDB" id="A0A069RBK5"/>
<sequence>MKATEGKLGRVFVIRLEEGDILPDCIEEFASVKNGSTYPWRIGKIRKYHYGMSA</sequence>
<dbReference type="RefSeq" id="WP_200774437.1">
    <property type="nucleotide sequence ID" value="NZ_FSRH01000003.1"/>
</dbReference>
<dbReference type="EMBL" id="JJMM01000026">
    <property type="protein sequence ID" value="KDR94128.1"/>
    <property type="molecule type" value="Genomic_DNA"/>
</dbReference>
<proteinExistence type="predicted"/>
<evidence type="ECO:0000313" key="1">
    <source>
        <dbReference type="EMBL" id="KDR94128.1"/>
    </source>
</evidence>
<dbReference type="Proteomes" id="UP000027946">
    <property type="component" value="Unassembled WGS sequence"/>
</dbReference>
<organism evidence="1 2">
    <name type="scientific">Peptoclostridium litorale DSM 5388</name>
    <dbReference type="NCBI Taxonomy" id="1121324"/>
    <lineage>
        <taxon>Bacteria</taxon>
        <taxon>Bacillati</taxon>
        <taxon>Bacillota</taxon>
        <taxon>Clostridia</taxon>
        <taxon>Peptostreptococcales</taxon>
        <taxon>Peptoclostridiaceae</taxon>
        <taxon>Peptoclostridium</taxon>
    </lineage>
</organism>